<accession>A0A835YYF3</accession>
<dbReference type="PANTHER" id="PTHR45629:SF7">
    <property type="entry name" value="DNA EXCISION REPAIR PROTEIN ERCC-6-RELATED"/>
    <property type="match status" value="1"/>
</dbReference>
<dbReference type="Gene3D" id="3.40.50.300">
    <property type="entry name" value="P-loop containing nucleotide triphosphate hydrolases"/>
    <property type="match status" value="1"/>
</dbReference>
<evidence type="ECO:0000313" key="3">
    <source>
        <dbReference type="EMBL" id="KAG5182347.1"/>
    </source>
</evidence>
<dbReference type="InterPro" id="IPR049730">
    <property type="entry name" value="SNF2/RAD54-like_C"/>
</dbReference>
<dbReference type="GO" id="GO:0016787">
    <property type="term" value="F:hydrolase activity"/>
    <property type="evidence" value="ECO:0007669"/>
    <property type="project" value="UniProtKB-KW"/>
</dbReference>
<dbReference type="EMBL" id="JAFCMP010000248">
    <property type="protein sequence ID" value="KAG5182347.1"/>
    <property type="molecule type" value="Genomic_DNA"/>
</dbReference>
<dbReference type="InterPro" id="IPR050496">
    <property type="entry name" value="SNF2_RAD54_helicase_repair"/>
</dbReference>
<dbReference type="Pfam" id="PF00271">
    <property type="entry name" value="Helicase_C"/>
    <property type="match status" value="1"/>
</dbReference>
<keyword evidence="1 3" id="KW-0378">Hydrolase</keyword>
<evidence type="ECO:0000313" key="4">
    <source>
        <dbReference type="Proteomes" id="UP000664859"/>
    </source>
</evidence>
<comment type="caution">
    <text evidence="3">The sequence shown here is derived from an EMBL/GenBank/DDBJ whole genome shotgun (WGS) entry which is preliminary data.</text>
</comment>
<evidence type="ECO:0000259" key="2">
    <source>
        <dbReference type="PROSITE" id="PS51194"/>
    </source>
</evidence>
<reference evidence="3" key="1">
    <citation type="submission" date="2021-02" db="EMBL/GenBank/DDBJ databases">
        <title>First Annotated Genome of the Yellow-green Alga Tribonema minus.</title>
        <authorList>
            <person name="Mahan K.M."/>
        </authorList>
    </citation>
    <scope>NUCLEOTIDE SEQUENCE</scope>
    <source>
        <strain evidence="3">UTEX B ZZ1240</strain>
    </source>
</reference>
<dbReference type="AlphaFoldDB" id="A0A835YYF3"/>
<dbReference type="InterPro" id="IPR027417">
    <property type="entry name" value="P-loop_NTPase"/>
</dbReference>
<feature type="domain" description="Helicase C-terminal" evidence="2">
    <location>
        <begin position="1"/>
        <end position="64"/>
    </location>
</feature>
<dbReference type="InterPro" id="IPR001650">
    <property type="entry name" value="Helicase_C-like"/>
</dbReference>
<dbReference type="CDD" id="cd18793">
    <property type="entry name" value="SF2_C_SNF"/>
    <property type="match status" value="1"/>
</dbReference>
<name>A0A835YYF3_9STRA</name>
<keyword evidence="4" id="KW-1185">Reference proteome</keyword>
<feature type="non-terminal residue" evidence="3">
    <location>
        <position position="64"/>
    </location>
</feature>
<organism evidence="3 4">
    <name type="scientific">Tribonema minus</name>
    <dbReference type="NCBI Taxonomy" id="303371"/>
    <lineage>
        <taxon>Eukaryota</taxon>
        <taxon>Sar</taxon>
        <taxon>Stramenopiles</taxon>
        <taxon>Ochrophyta</taxon>
        <taxon>PX clade</taxon>
        <taxon>Xanthophyceae</taxon>
        <taxon>Tribonematales</taxon>
        <taxon>Tribonemataceae</taxon>
        <taxon>Tribonema</taxon>
    </lineage>
</organism>
<sequence>RAGGYGITLTGANRVVVYDPSWNPAEDRQAVDRAFRIGQTRDVVVYRMITAGTVEEKMYEKQVS</sequence>
<proteinExistence type="predicted"/>
<dbReference type="GO" id="GO:0015616">
    <property type="term" value="F:DNA translocase activity"/>
    <property type="evidence" value="ECO:0007669"/>
    <property type="project" value="TreeGrafter"/>
</dbReference>
<dbReference type="Proteomes" id="UP000664859">
    <property type="component" value="Unassembled WGS sequence"/>
</dbReference>
<dbReference type="PANTHER" id="PTHR45629">
    <property type="entry name" value="SNF2/RAD54 FAMILY MEMBER"/>
    <property type="match status" value="1"/>
</dbReference>
<dbReference type="PROSITE" id="PS51194">
    <property type="entry name" value="HELICASE_CTER"/>
    <property type="match status" value="1"/>
</dbReference>
<dbReference type="SUPFAM" id="SSF52540">
    <property type="entry name" value="P-loop containing nucleoside triphosphate hydrolases"/>
    <property type="match status" value="1"/>
</dbReference>
<evidence type="ECO:0000256" key="1">
    <source>
        <dbReference type="ARBA" id="ARBA00022801"/>
    </source>
</evidence>
<dbReference type="OrthoDB" id="191008at2759"/>
<protein>
    <submittedName>
        <fullName evidence="3">P-loop containing nucleoside triphosphate hydrolase protein</fullName>
    </submittedName>
</protein>
<gene>
    <name evidence="3" type="ORF">JKP88DRAFT_182015</name>
</gene>